<evidence type="ECO:0000256" key="7">
    <source>
        <dbReference type="ARBA" id="ARBA00022989"/>
    </source>
</evidence>
<dbReference type="GO" id="GO:0071555">
    <property type="term" value="P:cell wall organization"/>
    <property type="evidence" value="ECO:0007669"/>
    <property type="project" value="UniProtKB-KW"/>
</dbReference>
<comment type="catalytic activity">
    <reaction evidence="11">
        <text>[(1-&gt;4)-N-acetyl-beta-D-glucosaminyl](n) + UDP-N-acetyl-alpha-D-glucosamine = [(1-&gt;4)-N-acetyl-beta-D-glucosaminyl](n+1) + UDP + H(+)</text>
        <dbReference type="Rhea" id="RHEA:16637"/>
        <dbReference type="Rhea" id="RHEA-COMP:9593"/>
        <dbReference type="Rhea" id="RHEA-COMP:9595"/>
        <dbReference type="ChEBI" id="CHEBI:15378"/>
        <dbReference type="ChEBI" id="CHEBI:17029"/>
        <dbReference type="ChEBI" id="CHEBI:57705"/>
        <dbReference type="ChEBI" id="CHEBI:58223"/>
        <dbReference type="EC" id="2.4.1.16"/>
    </reaction>
</comment>
<comment type="subcellular location">
    <subcellularLocation>
        <location evidence="1 11">Cell membrane</location>
        <topology evidence="1 11">Multi-pass membrane protein</topology>
    </subcellularLocation>
</comment>
<dbReference type="GO" id="GO:0006031">
    <property type="term" value="P:chitin biosynthetic process"/>
    <property type="evidence" value="ECO:0007669"/>
    <property type="project" value="UniProtKB-UniRule"/>
</dbReference>
<dbReference type="GO" id="GO:0005886">
    <property type="term" value="C:plasma membrane"/>
    <property type="evidence" value="ECO:0007669"/>
    <property type="project" value="UniProtKB-SubCell"/>
</dbReference>
<comment type="similarity">
    <text evidence="11">Belongs to the chitin synthase family.</text>
</comment>
<dbReference type="InterPro" id="IPR004835">
    <property type="entry name" value="Chitin_synth"/>
</dbReference>
<organism evidence="13 14">
    <name type="scientific">Rhizoclosmatium globosum</name>
    <dbReference type="NCBI Taxonomy" id="329046"/>
    <lineage>
        <taxon>Eukaryota</taxon>
        <taxon>Fungi</taxon>
        <taxon>Fungi incertae sedis</taxon>
        <taxon>Chytridiomycota</taxon>
        <taxon>Chytridiomycota incertae sedis</taxon>
        <taxon>Chytridiomycetes</taxon>
        <taxon>Chytridiales</taxon>
        <taxon>Chytriomycetaceae</taxon>
        <taxon>Rhizoclosmatium</taxon>
    </lineage>
</organism>
<keyword evidence="7 11" id="KW-1133">Transmembrane helix</keyword>
<gene>
    <name evidence="13" type="ORF">BCR33DRAFT_657246</name>
</gene>
<proteinExistence type="inferred from homology"/>
<dbReference type="GO" id="GO:0004100">
    <property type="term" value="F:chitin synthase activity"/>
    <property type="evidence" value="ECO:0007669"/>
    <property type="project" value="UniProtKB-UniRule"/>
</dbReference>
<dbReference type="EMBL" id="MCGO01000010">
    <property type="protein sequence ID" value="ORY48847.1"/>
    <property type="molecule type" value="Genomic_DNA"/>
</dbReference>
<feature type="transmembrane region" description="Helical" evidence="11">
    <location>
        <begin position="540"/>
        <end position="562"/>
    </location>
</feature>
<keyword evidence="4 11" id="KW-0328">Glycosyltransferase</keyword>
<comment type="function">
    <text evidence="10 11">Polymerizes chitin, a structural polymer of the cell wall and septum, by transferring the sugar moiety of UDP-GlcNAc to the non-reducing end of the growing chitin polymer.</text>
</comment>
<accession>A0A1Y2CPF6</accession>
<comment type="caution">
    <text evidence="13">The sequence shown here is derived from an EMBL/GenBank/DDBJ whole genome shotgun (WGS) entry which is preliminary data.</text>
</comment>
<dbReference type="OrthoDB" id="26569at2759"/>
<dbReference type="Pfam" id="PF08407">
    <property type="entry name" value="Chitin_synth_1N"/>
    <property type="match status" value="1"/>
</dbReference>
<feature type="domain" description="Chitin synthase N-terminal" evidence="12">
    <location>
        <begin position="3"/>
        <end position="66"/>
    </location>
</feature>
<feature type="transmembrane region" description="Helical" evidence="11">
    <location>
        <begin position="384"/>
        <end position="404"/>
    </location>
</feature>
<reference evidence="13 14" key="1">
    <citation type="submission" date="2016-07" db="EMBL/GenBank/DDBJ databases">
        <title>Pervasive Adenine N6-methylation of Active Genes in Fungi.</title>
        <authorList>
            <consortium name="DOE Joint Genome Institute"/>
            <person name="Mondo S.J."/>
            <person name="Dannebaum R.O."/>
            <person name="Kuo R.C."/>
            <person name="Labutti K."/>
            <person name="Haridas S."/>
            <person name="Kuo A."/>
            <person name="Salamov A."/>
            <person name="Ahrendt S.R."/>
            <person name="Lipzen A."/>
            <person name="Sullivan W."/>
            <person name="Andreopoulos W.B."/>
            <person name="Clum A."/>
            <person name="Lindquist E."/>
            <person name="Daum C."/>
            <person name="Ramamoorthy G.K."/>
            <person name="Gryganskyi A."/>
            <person name="Culley D."/>
            <person name="Magnuson J.K."/>
            <person name="James T.Y."/>
            <person name="O'Malley M.A."/>
            <person name="Stajich J.E."/>
            <person name="Spatafora J.W."/>
            <person name="Visel A."/>
            <person name="Grigoriev I.V."/>
        </authorList>
    </citation>
    <scope>NUCLEOTIDE SEQUENCE [LARGE SCALE GENOMIC DNA]</scope>
    <source>
        <strain evidence="13 14">JEL800</strain>
    </source>
</reference>
<evidence type="ECO:0000313" key="14">
    <source>
        <dbReference type="Proteomes" id="UP000193642"/>
    </source>
</evidence>
<evidence type="ECO:0000259" key="12">
    <source>
        <dbReference type="Pfam" id="PF08407"/>
    </source>
</evidence>
<dbReference type="InterPro" id="IPR013616">
    <property type="entry name" value="Chitin_synth_N"/>
</dbReference>
<evidence type="ECO:0000256" key="9">
    <source>
        <dbReference type="ARBA" id="ARBA00023316"/>
    </source>
</evidence>
<dbReference type="STRING" id="329046.A0A1Y2CPF6"/>
<dbReference type="PANTHER" id="PTHR22914:SF9">
    <property type="entry name" value="CHITIN SYNTHASE 1"/>
    <property type="match status" value="1"/>
</dbReference>
<dbReference type="GO" id="GO:0030428">
    <property type="term" value="C:cell septum"/>
    <property type="evidence" value="ECO:0007669"/>
    <property type="project" value="TreeGrafter"/>
</dbReference>
<dbReference type="Proteomes" id="UP000193642">
    <property type="component" value="Unassembled WGS sequence"/>
</dbReference>
<evidence type="ECO:0000256" key="3">
    <source>
        <dbReference type="ARBA" id="ARBA00022475"/>
    </source>
</evidence>
<keyword evidence="5 11" id="KW-0808">Transferase</keyword>
<evidence type="ECO:0000313" key="13">
    <source>
        <dbReference type="EMBL" id="ORY48847.1"/>
    </source>
</evidence>
<keyword evidence="9 11" id="KW-0961">Cell wall biogenesis/degradation</keyword>
<dbReference type="SUPFAM" id="SSF53448">
    <property type="entry name" value="Nucleotide-diphospho-sugar transferases"/>
    <property type="match status" value="1"/>
</dbReference>
<evidence type="ECO:0000256" key="10">
    <source>
        <dbReference type="ARBA" id="ARBA00024009"/>
    </source>
</evidence>
<evidence type="ECO:0000256" key="4">
    <source>
        <dbReference type="ARBA" id="ARBA00022676"/>
    </source>
</evidence>
<feature type="transmembrane region" description="Helical" evidence="11">
    <location>
        <begin position="425"/>
        <end position="446"/>
    </location>
</feature>
<evidence type="ECO:0000256" key="1">
    <source>
        <dbReference type="ARBA" id="ARBA00004651"/>
    </source>
</evidence>
<evidence type="ECO:0000256" key="6">
    <source>
        <dbReference type="ARBA" id="ARBA00022692"/>
    </source>
</evidence>
<feature type="transmembrane region" description="Helical" evidence="11">
    <location>
        <begin position="675"/>
        <end position="695"/>
    </location>
</feature>
<keyword evidence="6 11" id="KW-0812">Transmembrane</keyword>
<evidence type="ECO:0000256" key="11">
    <source>
        <dbReference type="RuleBase" id="RU366040"/>
    </source>
</evidence>
<feature type="transmembrane region" description="Helical" evidence="11">
    <location>
        <begin position="452"/>
        <end position="478"/>
    </location>
</feature>
<dbReference type="PANTHER" id="PTHR22914">
    <property type="entry name" value="CHITIN SYNTHASE"/>
    <property type="match status" value="1"/>
</dbReference>
<dbReference type="Pfam" id="PF01644">
    <property type="entry name" value="Chitin_synth_1"/>
    <property type="match status" value="1"/>
</dbReference>
<dbReference type="CDD" id="cd04190">
    <property type="entry name" value="Chitin_synth_C"/>
    <property type="match status" value="1"/>
</dbReference>
<protein>
    <recommendedName>
        <fullName evidence="2 11">Chitin synthase</fullName>
        <ecNumber evidence="2 11">2.4.1.16</ecNumber>
    </recommendedName>
</protein>
<dbReference type="InterPro" id="IPR029044">
    <property type="entry name" value="Nucleotide-diphossugar_trans"/>
</dbReference>
<feature type="transmembrane region" description="Helical" evidence="11">
    <location>
        <begin position="574"/>
        <end position="590"/>
    </location>
</feature>
<name>A0A1Y2CPF6_9FUNG</name>
<keyword evidence="14" id="KW-1185">Reference proteome</keyword>
<feature type="transmembrane region" description="Helical" evidence="11">
    <location>
        <begin position="490"/>
        <end position="514"/>
    </location>
</feature>
<evidence type="ECO:0000256" key="2">
    <source>
        <dbReference type="ARBA" id="ARBA00012543"/>
    </source>
</evidence>
<dbReference type="EC" id="2.4.1.16" evidence="2 11"/>
<keyword evidence="8 11" id="KW-0472">Membrane</keyword>
<evidence type="ECO:0000256" key="5">
    <source>
        <dbReference type="ARBA" id="ARBA00022679"/>
    </source>
</evidence>
<feature type="transmembrane region" description="Helical" evidence="11">
    <location>
        <begin position="707"/>
        <end position="731"/>
    </location>
</feature>
<sequence>MVTKEVTLSDSGEFIIDIPLTNDYTSKVAHSNAEEFTHLRYTACTATADDFADVYTLRQNQLDRKTRIAVVCTMYNEDDQLFTKTLSAVMDNIAYLCSLKKHRKWNKDSWKEIVVCIVSDGRTQCNPKTLDVLSASGLFMNGLPRSHVNGKDVKAHMFEFTTQVRIPSSLEPEFSGTNEKIVPVQSIFLLKEKNAKKINSHRWFFNGVCKLLNPEVCILIDVGTKPTRESFYHLYRAFDRNDNVAGACGEIAAELGPYWKNLINPLVAVQNFEYKMSNILDKPLESVFGYISVLPGAFSAYRYAALKGRPLETYFKGEALHSDSHSDRPDVSQSNMYLAEDRILCFELVMKREKRYVLKYVKSAKAETDVPTEFHDLIKQRRRWFNGSFFASVYAVTNFGRIFTSGHTIVRKLALLVETLYNAVNLVYSWFNISSIYCCFFVTTVSEKGKDIFYPYGGAVSAVLRGVYIGAFLTMVIASLGNKPETIKPLLAIIAIIFAICMCFMLTLIVWTIYLDIKGIPSTVHTFIDWFNYMKTDENFFSLTVSLLCTYVVYLVSSIMYFDPWHTFTCMLQYLLLMPSFSNMLMVYAFCNIHDISWGTKGQDQTSSAPAVMTTLNKKGKQVTTTDVPAPDYANELIKLQEMAYEVKNPHAVVEKAAPRKSSEDHFKSYRTYVLMWWFLSNFALTYILTNDYIIRAMAVTGKPHPFLVFLLWSVAGLTSVRFLGSLVYWVQWVMDRAVDW</sequence>
<dbReference type="AlphaFoldDB" id="A0A1Y2CPF6"/>
<keyword evidence="3 11" id="KW-1003">Cell membrane</keyword>
<evidence type="ECO:0000256" key="8">
    <source>
        <dbReference type="ARBA" id="ARBA00023136"/>
    </source>
</evidence>